<dbReference type="EMBL" id="BMMS01000020">
    <property type="protein sequence ID" value="GGO93361.1"/>
    <property type="molecule type" value="Genomic_DNA"/>
</dbReference>
<keyword evidence="1" id="KW-0732">Signal</keyword>
<organism evidence="2 3">
    <name type="scientific">Wenjunlia tyrosinilytica</name>
    <dbReference type="NCBI Taxonomy" id="1544741"/>
    <lineage>
        <taxon>Bacteria</taxon>
        <taxon>Bacillati</taxon>
        <taxon>Actinomycetota</taxon>
        <taxon>Actinomycetes</taxon>
        <taxon>Kitasatosporales</taxon>
        <taxon>Streptomycetaceae</taxon>
        <taxon>Wenjunlia</taxon>
    </lineage>
</organism>
<evidence type="ECO:0000256" key="1">
    <source>
        <dbReference type="SAM" id="SignalP"/>
    </source>
</evidence>
<protein>
    <submittedName>
        <fullName evidence="2">Uncharacterized protein</fullName>
    </submittedName>
</protein>
<proteinExistence type="predicted"/>
<name>A0A917ZV48_9ACTN</name>
<keyword evidence="3" id="KW-1185">Reference proteome</keyword>
<feature type="signal peptide" evidence="1">
    <location>
        <begin position="1"/>
        <end position="27"/>
    </location>
</feature>
<evidence type="ECO:0000313" key="2">
    <source>
        <dbReference type="EMBL" id="GGO93361.1"/>
    </source>
</evidence>
<dbReference type="AlphaFoldDB" id="A0A917ZV48"/>
<feature type="chain" id="PRO_5037241387" evidence="1">
    <location>
        <begin position="28"/>
        <end position="223"/>
    </location>
</feature>
<gene>
    <name evidence="2" type="ORF">GCM10012280_45720</name>
</gene>
<evidence type="ECO:0000313" key="3">
    <source>
        <dbReference type="Proteomes" id="UP000641932"/>
    </source>
</evidence>
<dbReference type="Proteomes" id="UP000641932">
    <property type="component" value="Unassembled WGS sequence"/>
</dbReference>
<accession>A0A917ZV48</accession>
<reference evidence="2" key="1">
    <citation type="journal article" date="2014" name="Int. J. Syst. Evol. Microbiol.">
        <title>Complete genome sequence of Corynebacterium casei LMG S-19264T (=DSM 44701T), isolated from a smear-ripened cheese.</title>
        <authorList>
            <consortium name="US DOE Joint Genome Institute (JGI-PGF)"/>
            <person name="Walter F."/>
            <person name="Albersmeier A."/>
            <person name="Kalinowski J."/>
            <person name="Ruckert C."/>
        </authorList>
    </citation>
    <scope>NUCLEOTIDE SEQUENCE</scope>
    <source>
        <strain evidence="2">CGMCC 4.7201</strain>
    </source>
</reference>
<reference evidence="2" key="2">
    <citation type="submission" date="2020-09" db="EMBL/GenBank/DDBJ databases">
        <authorList>
            <person name="Sun Q."/>
            <person name="Zhou Y."/>
        </authorList>
    </citation>
    <scope>NUCLEOTIDE SEQUENCE</scope>
    <source>
        <strain evidence="2">CGMCC 4.7201</strain>
    </source>
</reference>
<sequence>MNPHPRLLALAGMVLLAGLVAAPSANASDSAARSAARDAGVVYANGGQHQKQALAAESSPGVRALLEACGHKTDVCDFHPEGSPTVYTGARELAGSATNCTDDKMTRWIEWSTLQTTKNSVGLEMSAEAGFGEVFKVGFKVAYNREWGWEKGKTDRMLQELSPKRAVNIFVAPVRQSVRGTYELHFGYRYYGHYYWYVRNVEVNGPADSGAINLITEKTPANC</sequence>
<comment type="caution">
    <text evidence="2">The sequence shown here is derived from an EMBL/GenBank/DDBJ whole genome shotgun (WGS) entry which is preliminary data.</text>
</comment>